<feature type="non-terminal residue" evidence="2">
    <location>
        <position position="1"/>
    </location>
</feature>
<proteinExistence type="predicted"/>
<comment type="caution">
    <text evidence="2">The sequence shown here is derived from an EMBL/GenBank/DDBJ whole genome shotgun (WGS) entry which is preliminary data.</text>
</comment>
<gene>
    <name evidence="2" type="ORF">HAX54_029324</name>
</gene>
<accession>A0ABS8V738</accession>
<keyword evidence="3" id="KW-1185">Reference proteome</keyword>
<feature type="domain" description="Putative plant transposon protein" evidence="1">
    <location>
        <begin position="91"/>
        <end position="151"/>
    </location>
</feature>
<evidence type="ECO:0000259" key="1">
    <source>
        <dbReference type="Pfam" id="PF20167"/>
    </source>
</evidence>
<reference evidence="2 3" key="1">
    <citation type="journal article" date="2021" name="BMC Genomics">
        <title>Datura genome reveals duplications of psychoactive alkaloid biosynthetic genes and high mutation rate following tissue culture.</title>
        <authorList>
            <person name="Rajewski A."/>
            <person name="Carter-House D."/>
            <person name="Stajich J."/>
            <person name="Litt A."/>
        </authorList>
    </citation>
    <scope>NUCLEOTIDE SEQUENCE [LARGE SCALE GENOMIC DNA]</scope>
    <source>
        <strain evidence="2">AR-01</strain>
    </source>
</reference>
<dbReference type="Proteomes" id="UP000823775">
    <property type="component" value="Unassembled WGS sequence"/>
</dbReference>
<dbReference type="EMBL" id="JACEIK010003634">
    <property type="protein sequence ID" value="MCD9642486.1"/>
    <property type="molecule type" value="Genomic_DNA"/>
</dbReference>
<name>A0ABS8V738_DATST</name>
<protein>
    <recommendedName>
        <fullName evidence="1">Putative plant transposon protein domain-containing protein</fullName>
    </recommendedName>
</protein>
<sequence length="158" mass="18232">GVFVKVVVFFLEPFELDFEFKSGGNWLIGHGFNSMYSSNNSIRTGDYIRFMNDQCQFRHSEQVAKGLLHERGFIMQDVMNKALEFYVRLQEIEWGPMVKDPCKVNEAWVREFYANLPTMAWSRDELVAYVRGMQIILTPTSINEALGLPNPPEDALKA</sequence>
<organism evidence="2 3">
    <name type="scientific">Datura stramonium</name>
    <name type="common">Jimsonweed</name>
    <name type="synonym">Common thornapple</name>
    <dbReference type="NCBI Taxonomy" id="4076"/>
    <lineage>
        <taxon>Eukaryota</taxon>
        <taxon>Viridiplantae</taxon>
        <taxon>Streptophyta</taxon>
        <taxon>Embryophyta</taxon>
        <taxon>Tracheophyta</taxon>
        <taxon>Spermatophyta</taxon>
        <taxon>Magnoliopsida</taxon>
        <taxon>eudicotyledons</taxon>
        <taxon>Gunneridae</taxon>
        <taxon>Pentapetalae</taxon>
        <taxon>asterids</taxon>
        <taxon>lamiids</taxon>
        <taxon>Solanales</taxon>
        <taxon>Solanaceae</taxon>
        <taxon>Solanoideae</taxon>
        <taxon>Datureae</taxon>
        <taxon>Datura</taxon>
    </lineage>
</organism>
<evidence type="ECO:0000313" key="2">
    <source>
        <dbReference type="EMBL" id="MCD9642486.1"/>
    </source>
</evidence>
<dbReference type="Pfam" id="PF20167">
    <property type="entry name" value="Transposase_32"/>
    <property type="match status" value="1"/>
</dbReference>
<dbReference type="InterPro" id="IPR046796">
    <property type="entry name" value="Transposase_32_dom"/>
</dbReference>
<evidence type="ECO:0000313" key="3">
    <source>
        <dbReference type="Proteomes" id="UP000823775"/>
    </source>
</evidence>